<dbReference type="EMBL" id="LR796416">
    <property type="protein sequence ID" value="CAB4142886.1"/>
    <property type="molecule type" value="Genomic_DNA"/>
</dbReference>
<sequence length="182" mass="19353">MRPITLRQSALGASVIIPLPWGVFGSGAILRAQFLNNPVTALTYNVEHTFDDVYAVIPATYTRAGTVLTVELPNHGLATNDHVDLIVTEPNNFRNSADLPIVQSSFLPTVVDANSFTVPVLNQGPVAGNIGITPLRMVVDSTLVAQIASAQGAYTFTPRGTRIRVTAYTSGGVDFTITDTAL</sequence>
<accession>A0A6J5MD45</accession>
<evidence type="ECO:0000313" key="1">
    <source>
        <dbReference type="EMBL" id="CAB4142886.1"/>
    </source>
</evidence>
<dbReference type="InterPro" id="IPR023366">
    <property type="entry name" value="ATP_synth_asu-like_sf"/>
</dbReference>
<name>A0A6J5MD45_9CAUD</name>
<protein>
    <submittedName>
        <fullName evidence="1">Uncharacterized protein</fullName>
    </submittedName>
</protein>
<reference evidence="1" key="1">
    <citation type="submission" date="2020-04" db="EMBL/GenBank/DDBJ databases">
        <authorList>
            <person name="Chiriac C."/>
            <person name="Salcher M."/>
            <person name="Ghai R."/>
            <person name="Kavagutti S V."/>
        </authorList>
    </citation>
    <scope>NUCLEOTIDE SEQUENCE</scope>
</reference>
<dbReference type="Gene3D" id="2.40.30.20">
    <property type="match status" value="1"/>
</dbReference>
<gene>
    <name evidence="1" type="ORF">UFOVP435_32</name>
</gene>
<proteinExistence type="predicted"/>
<organism evidence="1">
    <name type="scientific">uncultured Caudovirales phage</name>
    <dbReference type="NCBI Taxonomy" id="2100421"/>
    <lineage>
        <taxon>Viruses</taxon>
        <taxon>Duplodnaviria</taxon>
        <taxon>Heunggongvirae</taxon>
        <taxon>Uroviricota</taxon>
        <taxon>Caudoviricetes</taxon>
        <taxon>Peduoviridae</taxon>
        <taxon>Maltschvirus</taxon>
        <taxon>Maltschvirus maltsch</taxon>
    </lineage>
</organism>